<feature type="compositionally biased region" description="Basic and acidic residues" evidence="6">
    <location>
        <begin position="118"/>
        <end position="128"/>
    </location>
</feature>
<dbReference type="GO" id="GO:0035024">
    <property type="term" value="P:negative regulation of Rho protein signal transduction"/>
    <property type="evidence" value="ECO:0007669"/>
    <property type="project" value="Ensembl"/>
</dbReference>
<evidence type="ECO:0000313" key="9">
    <source>
        <dbReference type="Proteomes" id="UP000028760"/>
    </source>
</evidence>
<evidence type="ECO:0000256" key="3">
    <source>
        <dbReference type="ARBA" id="ARBA00022860"/>
    </source>
</evidence>
<keyword evidence="3" id="KW-0112">Calmodulin-binding</keyword>
<dbReference type="PROSITE" id="PS51893">
    <property type="entry name" value="AKAP_CAM_BD"/>
    <property type="match status" value="2"/>
</dbReference>
<dbReference type="GO" id="GO:0060028">
    <property type="term" value="P:convergent extension involved in axis elongation"/>
    <property type="evidence" value="ECO:0007669"/>
    <property type="project" value="Ensembl"/>
</dbReference>
<dbReference type="PANTHER" id="PTHR23209:SF4">
    <property type="entry name" value="A-KINASE ANCHOR PROTEIN 12"/>
    <property type="match status" value="1"/>
</dbReference>
<dbReference type="InterPro" id="IPR001573">
    <property type="entry name" value="AKAP_WSK"/>
</dbReference>
<organism evidence="8 9">
    <name type="scientific">Poecilia formosa</name>
    <name type="common">Amazon molly</name>
    <name type="synonym">Limia formosa</name>
    <dbReference type="NCBI Taxonomy" id="48698"/>
    <lineage>
        <taxon>Eukaryota</taxon>
        <taxon>Metazoa</taxon>
        <taxon>Chordata</taxon>
        <taxon>Craniata</taxon>
        <taxon>Vertebrata</taxon>
        <taxon>Euteleostomi</taxon>
        <taxon>Actinopterygii</taxon>
        <taxon>Neopterygii</taxon>
        <taxon>Teleostei</taxon>
        <taxon>Neoteleostei</taxon>
        <taxon>Acanthomorphata</taxon>
        <taxon>Ovalentaria</taxon>
        <taxon>Atherinomorphae</taxon>
        <taxon>Cyprinodontiformes</taxon>
        <taxon>Poeciliidae</taxon>
        <taxon>Poeciliinae</taxon>
        <taxon>Poecilia</taxon>
    </lineage>
</organism>
<dbReference type="GO" id="GO:0051018">
    <property type="term" value="F:protein kinase A binding"/>
    <property type="evidence" value="ECO:0007669"/>
    <property type="project" value="InterPro"/>
</dbReference>
<dbReference type="RefSeq" id="XP_007547340.1">
    <property type="nucleotide sequence ID" value="XM_007547278.2"/>
</dbReference>
<dbReference type="GO" id="GO:0048471">
    <property type="term" value="C:perinuclear region of cytoplasm"/>
    <property type="evidence" value="ECO:0007669"/>
    <property type="project" value="Ensembl"/>
</dbReference>
<evidence type="ECO:0000256" key="5">
    <source>
        <dbReference type="ARBA" id="ARBA00023288"/>
    </source>
</evidence>
<feature type="region of interest" description="Disordered" evidence="6">
    <location>
        <begin position="150"/>
        <end position="257"/>
    </location>
</feature>
<feature type="compositionally biased region" description="Basic and acidic residues" evidence="6">
    <location>
        <begin position="568"/>
        <end position="583"/>
    </location>
</feature>
<dbReference type="Ensembl" id="ENSPFOT00000019744.2">
    <property type="protein sequence ID" value="ENSPFOP00000019721.2"/>
    <property type="gene ID" value="ENSPFOG00000019597.2"/>
</dbReference>
<feature type="region of interest" description="Disordered" evidence="6">
    <location>
        <begin position="890"/>
        <end position="918"/>
    </location>
</feature>
<keyword evidence="9" id="KW-1185">Reference proteome</keyword>
<feature type="compositionally biased region" description="Low complexity" evidence="6">
    <location>
        <begin position="854"/>
        <end position="866"/>
    </location>
</feature>
<dbReference type="OMA" id="KGTERGH"/>
<evidence type="ECO:0000256" key="1">
    <source>
        <dbReference type="ARBA" id="ARBA00004635"/>
    </source>
</evidence>
<feature type="compositionally biased region" description="Basic and acidic residues" evidence="6">
    <location>
        <begin position="1240"/>
        <end position="1249"/>
    </location>
</feature>
<feature type="compositionally biased region" description="Basic and acidic residues" evidence="6">
    <location>
        <begin position="235"/>
        <end position="244"/>
    </location>
</feature>
<dbReference type="CTD" id="567365"/>
<dbReference type="Proteomes" id="UP000028760">
    <property type="component" value="Unassembled WGS sequence"/>
</dbReference>
<dbReference type="EMBL" id="AYCK01000301">
    <property type="status" value="NOT_ANNOTATED_CDS"/>
    <property type="molecule type" value="Genomic_DNA"/>
</dbReference>
<evidence type="ECO:0000256" key="2">
    <source>
        <dbReference type="ARBA" id="ARBA00022553"/>
    </source>
</evidence>
<dbReference type="PANTHER" id="PTHR23209">
    <property type="entry name" value="A-KINASE ANCHOR PROTEIN 12"/>
    <property type="match status" value="1"/>
</dbReference>
<dbReference type="GO" id="GO:1904969">
    <property type="term" value="P:slow muscle cell migration"/>
    <property type="evidence" value="ECO:0007669"/>
    <property type="project" value="Ensembl"/>
</dbReference>
<feature type="region of interest" description="Disordered" evidence="6">
    <location>
        <begin position="271"/>
        <end position="872"/>
    </location>
</feature>
<dbReference type="GO" id="GO:0016020">
    <property type="term" value="C:membrane"/>
    <property type="evidence" value="ECO:0007669"/>
    <property type="project" value="UniProtKB-SubCell"/>
</dbReference>
<feature type="compositionally biased region" description="Basic and acidic residues" evidence="6">
    <location>
        <begin position="208"/>
        <end position="217"/>
    </location>
</feature>
<dbReference type="GO" id="GO:0009887">
    <property type="term" value="P:animal organ morphogenesis"/>
    <property type="evidence" value="ECO:0007669"/>
    <property type="project" value="Ensembl"/>
</dbReference>
<feature type="compositionally biased region" description="Polar residues" evidence="6">
    <location>
        <begin position="51"/>
        <end position="61"/>
    </location>
</feature>
<dbReference type="GO" id="GO:0090036">
    <property type="term" value="P:regulation of protein kinase C signaling"/>
    <property type="evidence" value="ECO:0007669"/>
    <property type="project" value="InterPro"/>
</dbReference>
<feature type="compositionally biased region" description="Low complexity" evidence="6">
    <location>
        <begin position="1362"/>
        <end position="1373"/>
    </location>
</feature>
<dbReference type="EMBL" id="AYCK01000302">
    <property type="status" value="NOT_ANNOTATED_CDS"/>
    <property type="molecule type" value="Genomic_DNA"/>
</dbReference>
<dbReference type="GO" id="GO:0070121">
    <property type="term" value="P:Kupffer's vesicle development"/>
    <property type="evidence" value="ECO:0007669"/>
    <property type="project" value="Ensembl"/>
</dbReference>
<feature type="domain" description="A kinase-anchoring proteins AKAP-5 and AKAP-12 calmodulin (CaM)-binding" evidence="7">
    <location>
        <begin position="678"/>
        <end position="698"/>
    </location>
</feature>
<dbReference type="GO" id="GO:0055001">
    <property type="term" value="P:muscle cell development"/>
    <property type="evidence" value="ECO:0007669"/>
    <property type="project" value="Ensembl"/>
</dbReference>
<dbReference type="GO" id="GO:0000902">
    <property type="term" value="P:cell morphogenesis"/>
    <property type="evidence" value="ECO:0007669"/>
    <property type="project" value="Ensembl"/>
</dbReference>
<feature type="compositionally biased region" description="Basic and acidic residues" evidence="6">
    <location>
        <begin position="441"/>
        <end position="450"/>
    </location>
</feature>
<feature type="compositionally biased region" description="Basic and acidic residues" evidence="6">
    <location>
        <begin position="336"/>
        <end position="367"/>
    </location>
</feature>
<feature type="compositionally biased region" description="Acidic residues" evidence="6">
    <location>
        <begin position="621"/>
        <end position="644"/>
    </location>
</feature>
<feature type="region of interest" description="Disordered" evidence="6">
    <location>
        <begin position="1"/>
        <end position="128"/>
    </location>
</feature>
<protein>
    <submittedName>
        <fullName evidence="8">A kinase (PRKA) anchor protein 12b</fullName>
    </submittedName>
</protein>
<feature type="compositionally biased region" description="Basic and acidic residues" evidence="6">
    <location>
        <begin position="277"/>
        <end position="328"/>
    </location>
</feature>
<dbReference type="KEGG" id="pfor:103134821"/>
<dbReference type="InterPro" id="IPR028540">
    <property type="entry name" value="AKAP12"/>
</dbReference>
<keyword evidence="2" id="KW-0597">Phosphoprotein</keyword>
<feature type="compositionally biased region" description="Basic and acidic residues" evidence="6">
    <location>
        <begin position="1277"/>
        <end position="1286"/>
    </location>
</feature>
<feature type="compositionally biased region" description="Polar residues" evidence="6">
    <location>
        <begin position="368"/>
        <end position="380"/>
    </location>
</feature>
<dbReference type="GO" id="GO:0032060">
    <property type="term" value="P:bleb assembly"/>
    <property type="evidence" value="ECO:0007669"/>
    <property type="project" value="Ensembl"/>
</dbReference>
<evidence type="ECO:0000313" key="8">
    <source>
        <dbReference type="Ensembl" id="ENSPFOP00000019721.2"/>
    </source>
</evidence>
<keyword evidence="4" id="KW-0472">Membrane</keyword>
<feature type="compositionally biased region" description="Basic and acidic residues" evidence="6">
    <location>
        <begin position="164"/>
        <end position="197"/>
    </location>
</feature>
<feature type="compositionally biased region" description="Polar residues" evidence="6">
    <location>
        <begin position="451"/>
        <end position="460"/>
    </location>
</feature>
<evidence type="ECO:0000256" key="4">
    <source>
        <dbReference type="ARBA" id="ARBA00023136"/>
    </source>
</evidence>
<dbReference type="GO" id="GO:0007165">
    <property type="term" value="P:signal transduction"/>
    <property type="evidence" value="ECO:0007669"/>
    <property type="project" value="TreeGrafter"/>
</dbReference>
<name>A0A087YNW8_POEFO</name>
<dbReference type="EMBL" id="AYCK01000303">
    <property type="status" value="NOT_ANNOTATED_CDS"/>
    <property type="molecule type" value="Genomic_DNA"/>
</dbReference>
<dbReference type="STRING" id="48698.ENSPFOP00000019721"/>
<feature type="compositionally biased region" description="Basic and acidic residues" evidence="6">
    <location>
        <begin position="1294"/>
        <end position="1305"/>
    </location>
</feature>
<reference evidence="8" key="2">
    <citation type="submission" date="2025-08" db="UniProtKB">
        <authorList>
            <consortium name="Ensembl"/>
        </authorList>
    </citation>
    <scope>IDENTIFICATION</scope>
</reference>
<dbReference type="eggNOG" id="ENOG502RDV6">
    <property type="taxonomic scope" value="Eukaryota"/>
</dbReference>
<proteinExistence type="predicted"/>
<dbReference type="GeneID" id="103134821"/>
<dbReference type="OrthoDB" id="8931760at2759"/>
<accession>A0A087YNW8</accession>
<evidence type="ECO:0000259" key="7">
    <source>
        <dbReference type="PROSITE" id="PS51893"/>
    </source>
</evidence>
<comment type="subcellular location">
    <subcellularLocation>
        <location evidence="1">Membrane</location>
        <topology evidence="1">Lipid-anchor</topology>
    </subcellularLocation>
</comment>
<sequence>MGAQGSSQRDGKIQEDASASASATGGELSAEVKVLQEGSRVLDGKPLEKNGQISSLTSLNGHSEDNTLAEVGQPDGLPLGQKEEVSESTETAPADGTPHVNGEKMEKESPSANDISAVEEKVAEEKTDDAGEVGFKKIFTIVGLKFTLKKDKSDEMDPVTLLTVKDKEEEISSTEEPAKDKEDAVAEEKTPSDENKAQTEASTPEGETANKTDKDESTDTQPEGTAAEAADEEVKEEKAEKEAETTPPPKETGMSPFRKLFFVGLFSNLRKKSSIRKTKEEEEKEAAEKEEMAKSEESTAEEKEEKDVAEQSVKDENVVSEEGTKEEAVVTEEETKEQTAETLVEAKSEPESKHEAPSTQEEAKSDATQEVTTPTESITDQSKHEDQKAEASADEKAPAEVNAEAELQSSQEKSKSHGSPLKKLFTGAGLKKLSTKRQKNKKESESKLTESGEQGTEQPQSSAESEEAAKVDSGPSSPETSGEHPVAAEANQLESSQETEGEVASDGEKKKDSVIASFRKLVSPKKYTKRSSDSEDEGTSDKPVKSATLSSSESAPLAEKGAEEEEGKEDKGPEDEPKTENTEKLTSSTEETKKKMDTSVSWEALMCMGGPKKRTRKTSDSDDEETKAEEETTGATVAEEEDVKEEGKNEDVTDASQNPENEEVAPAPEPVSAPPVRESPWSTLKRLVMSKNKPKSEEKPDGGADQAQQNNETQKEESSFSLRKLFPGRKKKVVEKQPSADQGSAEEDSDTPAVVPLSEYDDQAEVAQEAPKEAATVQSKVSAEDRAPSWIPASIEGAEDQHDQLSDIPEEAENAATPKSVDTDIAEDETEDLVAPPKGLGRTGRRLSTAEVKPITPAPAAATSPVPQGPRQNNAEEIIGAIEAQITEIPTQTSVTLEDVPLEKASEETESDPETENAKPVTIALLEKHVQGEASALCTGLVTKEIAEVAVEEPVEPTLEDLVPVGHATDIEMVAEEKPLEPEEAAVSEDPVLQAHVNKVQTLELEPLAVKLSEVAEIEVASQSYEPEIEKLGAVSTETSEVIQPTTRTENSPKTVISAIEPIPETAVCIQSVEVSEVTVESKEGVMDVEEVAGENQNVEGAEIALPGVVPSEESAVITETVLLVAPNEAKKNTEIETQSAVIAKTVIKEAVDKVLEDAPQPKKPTATIPTPVQATATTEGETGITADQVVITDTPVPDVYERPVQQSPQPLCVAMEVIETVPIEITENIKEDNNEEEEEPKKDLKKAVEVQVSEDAVIEEEVTEIKGEDVEESEKDQEGEVKETSENGNKSEAPSEEKKEKAVETHMPTQVVLQSANEVEEQPVKVETVDMLDGESSNTSATAENPSRQNKLPDLTEEPQESSSAEAAAADSQRLDADESQLEQKPSAKCAEVMAQVIEVIEEAVKEIEPVSTEITAAS</sequence>
<feature type="region of interest" description="Disordered" evidence="6">
    <location>
        <begin position="1227"/>
        <end position="1390"/>
    </location>
</feature>
<dbReference type="GO" id="GO:0005516">
    <property type="term" value="F:calmodulin binding"/>
    <property type="evidence" value="ECO:0007669"/>
    <property type="project" value="UniProtKB-KW"/>
</dbReference>
<feature type="compositionally biased region" description="Polar residues" evidence="6">
    <location>
        <begin position="1308"/>
        <end position="1318"/>
    </location>
</feature>
<keyword evidence="5" id="KW-0449">Lipoprotein</keyword>
<dbReference type="GeneTree" id="ENSGT00730000111244"/>
<feature type="compositionally biased region" description="Polar residues" evidence="6">
    <location>
        <begin position="1336"/>
        <end position="1351"/>
    </location>
</feature>
<feature type="domain" description="A kinase-anchoring proteins AKAP-5 and AKAP-12 calmodulin (CaM)-binding" evidence="7">
    <location>
        <begin position="512"/>
        <end position="532"/>
    </location>
</feature>
<dbReference type="GO" id="GO:0010739">
    <property type="term" value="P:positive regulation of protein kinase A signaling"/>
    <property type="evidence" value="ECO:0007669"/>
    <property type="project" value="InterPro"/>
</dbReference>
<reference evidence="8" key="3">
    <citation type="submission" date="2025-09" db="UniProtKB">
        <authorList>
            <consortium name="Ensembl"/>
        </authorList>
    </citation>
    <scope>IDENTIFICATION</scope>
</reference>
<feature type="compositionally biased region" description="Basic and acidic residues" evidence="6">
    <location>
        <begin position="381"/>
        <end position="398"/>
    </location>
</feature>
<reference evidence="9" key="1">
    <citation type="submission" date="2013-10" db="EMBL/GenBank/DDBJ databases">
        <authorList>
            <person name="Schartl M."/>
            <person name="Warren W."/>
        </authorList>
    </citation>
    <scope>NUCLEOTIDE SEQUENCE [LARGE SCALE GENOMIC DNA]</scope>
    <source>
        <strain evidence="9">female</strain>
    </source>
</reference>
<evidence type="ECO:0000256" key="6">
    <source>
        <dbReference type="SAM" id="MobiDB-lite"/>
    </source>
</evidence>